<feature type="region of interest" description="Disordered" evidence="5">
    <location>
        <begin position="80"/>
        <end position="116"/>
    </location>
</feature>
<evidence type="ECO:0000259" key="6">
    <source>
        <dbReference type="SMART" id="SM00235"/>
    </source>
</evidence>
<dbReference type="Pfam" id="PF00413">
    <property type="entry name" value="Peptidase_M10"/>
    <property type="match status" value="1"/>
</dbReference>
<dbReference type="Proteomes" id="UP001172102">
    <property type="component" value="Unassembled WGS sequence"/>
</dbReference>
<keyword evidence="2" id="KW-0479">Metal-binding</keyword>
<evidence type="ECO:0000256" key="2">
    <source>
        <dbReference type="ARBA" id="ARBA00022723"/>
    </source>
</evidence>
<keyword evidence="8" id="KW-1185">Reference proteome</keyword>
<organism evidence="7 8">
    <name type="scientific">Lasiosphaeris hirsuta</name>
    <dbReference type="NCBI Taxonomy" id="260670"/>
    <lineage>
        <taxon>Eukaryota</taxon>
        <taxon>Fungi</taxon>
        <taxon>Dikarya</taxon>
        <taxon>Ascomycota</taxon>
        <taxon>Pezizomycotina</taxon>
        <taxon>Sordariomycetes</taxon>
        <taxon>Sordariomycetidae</taxon>
        <taxon>Sordariales</taxon>
        <taxon>Lasiosphaeriaceae</taxon>
        <taxon>Lasiosphaeris</taxon>
    </lineage>
</organism>
<dbReference type="EMBL" id="JAUKUA010000002">
    <property type="protein sequence ID" value="KAK0724141.1"/>
    <property type="molecule type" value="Genomic_DNA"/>
</dbReference>
<dbReference type="GO" id="GO:0031012">
    <property type="term" value="C:extracellular matrix"/>
    <property type="evidence" value="ECO:0007669"/>
    <property type="project" value="InterPro"/>
</dbReference>
<feature type="region of interest" description="Disordered" evidence="5">
    <location>
        <begin position="189"/>
        <end position="214"/>
    </location>
</feature>
<accession>A0AA40AY92</accession>
<dbReference type="GO" id="GO:0004222">
    <property type="term" value="F:metalloendopeptidase activity"/>
    <property type="evidence" value="ECO:0007669"/>
    <property type="project" value="InterPro"/>
</dbReference>
<keyword evidence="1" id="KW-0645">Protease</keyword>
<evidence type="ECO:0000313" key="8">
    <source>
        <dbReference type="Proteomes" id="UP001172102"/>
    </source>
</evidence>
<dbReference type="SUPFAM" id="SSF55486">
    <property type="entry name" value="Metalloproteases ('zincins'), catalytic domain"/>
    <property type="match status" value="1"/>
</dbReference>
<dbReference type="InterPro" id="IPR006026">
    <property type="entry name" value="Peptidase_Metallo"/>
</dbReference>
<reference evidence="7" key="1">
    <citation type="submission" date="2023-06" db="EMBL/GenBank/DDBJ databases">
        <title>Genome-scale phylogeny and comparative genomics of the fungal order Sordariales.</title>
        <authorList>
            <consortium name="Lawrence Berkeley National Laboratory"/>
            <person name="Hensen N."/>
            <person name="Bonometti L."/>
            <person name="Westerberg I."/>
            <person name="Brannstrom I.O."/>
            <person name="Guillou S."/>
            <person name="Cros-Aarteil S."/>
            <person name="Calhoun S."/>
            <person name="Haridas S."/>
            <person name="Kuo A."/>
            <person name="Mondo S."/>
            <person name="Pangilinan J."/>
            <person name="Riley R."/>
            <person name="Labutti K."/>
            <person name="Andreopoulos B."/>
            <person name="Lipzen A."/>
            <person name="Chen C."/>
            <person name="Yanf M."/>
            <person name="Daum C."/>
            <person name="Ng V."/>
            <person name="Clum A."/>
            <person name="Steindorff A."/>
            <person name="Ohm R."/>
            <person name="Martin F."/>
            <person name="Silar P."/>
            <person name="Natvig D."/>
            <person name="Lalanne C."/>
            <person name="Gautier V."/>
            <person name="Ament-Velasquez S.L."/>
            <person name="Kruys A."/>
            <person name="Hutchinson M.I."/>
            <person name="Powell A.J."/>
            <person name="Barry K."/>
            <person name="Miller A.N."/>
            <person name="Grigoriev I.V."/>
            <person name="Debuchy R."/>
            <person name="Gladieux P."/>
            <person name="Thoren M.H."/>
            <person name="Johannesson H."/>
        </authorList>
    </citation>
    <scope>NUCLEOTIDE SEQUENCE</scope>
    <source>
        <strain evidence="7">SMH4607-1</strain>
    </source>
</reference>
<comment type="caution">
    <text evidence="7">The sequence shown here is derived from an EMBL/GenBank/DDBJ whole genome shotgun (WGS) entry which is preliminary data.</text>
</comment>
<protein>
    <recommendedName>
        <fullName evidence="6">Peptidase metallopeptidase domain-containing protein</fullName>
    </recommendedName>
</protein>
<evidence type="ECO:0000256" key="5">
    <source>
        <dbReference type="SAM" id="MobiDB-lite"/>
    </source>
</evidence>
<feature type="domain" description="Peptidase metallopeptidase" evidence="6">
    <location>
        <begin position="230"/>
        <end position="380"/>
    </location>
</feature>
<evidence type="ECO:0000313" key="7">
    <source>
        <dbReference type="EMBL" id="KAK0724141.1"/>
    </source>
</evidence>
<dbReference type="SMART" id="SM00235">
    <property type="entry name" value="ZnMc"/>
    <property type="match status" value="1"/>
</dbReference>
<evidence type="ECO:0000256" key="3">
    <source>
        <dbReference type="ARBA" id="ARBA00022801"/>
    </source>
</evidence>
<dbReference type="GO" id="GO:0006508">
    <property type="term" value="P:proteolysis"/>
    <property type="evidence" value="ECO:0007669"/>
    <property type="project" value="UniProtKB-KW"/>
</dbReference>
<keyword evidence="3" id="KW-0378">Hydrolase</keyword>
<sequence>MKVIVVDAKPLLVLPWTHLGTLAAKRSEPLPAQHDTIGWGTNRLSLQNVNVNGNITTPDLASASSCSRSEASLALLSDADGNELSISTEPTEYTRNDESPTEPRSASDAPGSTTALVRSSDSDLLGLTLASHDGGQWAVEVDDSDLICDSNPNNGGERITGIICAGVTTNPEPTVFGTRNPTSWMCHSTTGSPRITVRSRGPPSRLGEDRDSDALSDAGLTSVRVGLGNEIHRWEKGSALTWSIDNQSFLGHADAVLVEESARKAMTTWRDLGLDTITFRQVPFTEPSTSIFTFRYGGVESNGDLAVAFFPQDYPRKKNVFVYDSLLAQEHRAYVVNVLAHEIGHLLGLRHEFQTPMEIQHPSLLIGENNPASVMNYFPDLSLMVVGSRDIEETKLLYSLPRNSSYKGWTVKVSPKLKLLTFMCPIEDLLPSFAPIGRIPLEPINLTQQLQS</sequence>
<proteinExistence type="predicted"/>
<dbReference type="InterPro" id="IPR024079">
    <property type="entry name" value="MetalloPept_cat_dom_sf"/>
</dbReference>
<dbReference type="GO" id="GO:0008270">
    <property type="term" value="F:zinc ion binding"/>
    <property type="evidence" value="ECO:0007669"/>
    <property type="project" value="InterPro"/>
</dbReference>
<gene>
    <name evidence="7" type="ORF">B0H67DRAFT_606834</name>
</gene>
<dbReference type="AlphaFoldDB" id="A0AA40AY92"/>
<evidence type="ECO:0000256" key="1">
    <source>
        <dbReference type="ARBA" id="ARBA00022670"/>
    </source>
</evidence>
<dbReference type="Gene3D" id="3.40.390.10">
    <property type="entry name" value="Collagenase (Catalytic Domain)"/>
    <property type="match status" value="1"/>
</dbReference>
<evidence type="ECO:0000256" key="4">
    <source>
        <dbReference type="ARBA" id="ARBA00022833"/>
    </source>
</evidence>
<name>A0AA40AY92_9PEZI</name>
<dbReference type="InterPro" id="IPR001818">
    <property type="entry name" value="Pept_M10_metallopeptidase"/>
</dbReference>
<keyword evidence="4" id="KW-0862">Zinc</keyword>